<reference evidence="3 4" key="1">
    <citation type="submission" date="2018-01" db="EMBL/GenBank/DDBJ databases">
        <title>Whole genome analyses suggest that Burkholderia sensu lato contains two further novel genera in the rhizoxinica-symbiotica group Mycetohabitans gen. nov., and Trinickia gen. nov.: implications for the evolution of diazotrophy and nodulation in the Burkholderiaceae.</title>
        <authorList>
            <person name="Estrada-de los Santos P."/>
            <person name="Palmer M."/>
            <person name="Chavez-Ramirez B."/>
            <person name="Beukes C."/>
            <person name="Steenkamp E.T."/>
            <person name="Hirsch A.M."/>
            <person name="Manyaka P."/>
            <person name="Maluk M."/>
            <person name="Lafos M."/>
            <person name="Crook M."/>
            <person name="Gross E."/>
            <person name="Simon M.F."/>
            <person name="Bueno dos Reis Junior F."/>
            <person name="Poole P.S."/>
            <person name="Venter S.N."/>
            <person name="James E.K."/>
        </authorList>
    </citation>
    <scope>NUCLEOTIDE SEQUENCE [LARGE SCALE GENOMIC DNA]</scope>
    <source>
        <strain evidence="3 4">WSM 3937</strain>
    </source>
</reference>
<evidence type="ECO:0000313" key="4">
    <source>
        <dbReference type="Proteomes" id="UP000235659"/>
    </source>
</evidence>
<dbReference type="InterPro" id="IPR025202">
    <property type="entry name" value="PLD-like_dom"/>
</dbReference>
<evidence type="ECO:0000313" key="5">
    <source>
        <dbReference type="Proteomes" id="UP000494205"/>
    </source>
</evidence>
<gene>
    <name evidence="3" type="ORF">C0Z16_21605</name>
    <name evidence="2" type="ORF">LMG27174_02002</name>
</gene>
<protein>
    <submittedName>
        <fullName evidence="3">Phosphatidylserine synthase</fullName>
    </submittedName>
</protein>
<name>A0A2N7WI27_9BURK</name>
<proteinExistence type="predicted"/>
<dbReference type="RefSeq" id="WP_102634125.1">
    <property type="nucleotide sequence ID" value="NZ_CADIJZ010000006.1"/>
</dbReference>
<dbReference type="Gene3D" id="3.30.870.10">
    <property type="entry name" value="Endonuclease Chain A"/>
    <property type="match status" value="1"/>
</dbReference>
<dbReference type="OrthoDB" id="9757917at2"/>
<evidence type="ECO:0000259" key="1">
    <source>
        <dbReference type="Pfam" id="PF13091"/>
    </source>
</evidence>
<dbReference type="EMBL" id="CADIJZ010000006">
    <property type="protein sequence ID" value="CAB3668151.1"/>
    <property type="molecule type" value="Genomic_DNA"/>
</dbReference>
<accession>A0A2N7WI27</accession>
<keyword evidence="4" id="KW-1185">Reference proteome</keyword>
<dbReference type="SUPFAM" id="SSF56024">
    <property type="entry name" value="Phospholipase D/nuclease"/>
    <property type="match status" value="1"/>
</dbReference>
<dbReference type="EMBL" id="PNXY01000015">
    <property type="protein sequence ID" value="PMS29011.1"/>
    <property type="molecule type" value="Genomic_DNA"/>
</dbReference>
<dbReference type="Proteomes" id="UP000235659">
    <property type="component" value="Unassembled WGS sequence"/>
</dbReference>
<dbReference type="AlphaFoldDB" id="A0A2N7WI27"/>
<dbReference type="CDD" id="cd11304">
    <property type="entry name" value="Cadherin_repeat"/>
    <property type="match status" value="1"/>
</dbReference>
<reference evidence="2 5" key="2">
    <citation type="submission" date="2020-04" db="EMBL/GenBank/DDBJ databases">
        <authorList>
            <person name="De Canck E."/>
        </authorList>
    </citation>
    <scope>NUCLEOTIDE SEQUENCE [LARGE SCALE GENOMIC DNA]</scope>
    <source>
        <strain evidence="2 5">LMG 27174</strain>
    </source>
</reference>
<dbReference type="Pfam" id="PF13091">
    <property type="entry name" value="PLDc_2"/>
    <property type="match status" value="1"/>
</dbReference>
<evidence type="ECO:0000313" key="3">
    <source>
        <dbReference type="EMBL" id="PMS29011.1"/>
    </source>
</evidence>
<organism evidence="2 5">
    <name type="scientific">Paraburkholderia rhynchosiae</name>
    <dbReference type="NCBI Taxonomy" id="487049"/>
    <lineage>
        <taxon>Bacteria</taxon>
        <taxon>Pseudomonadati</taxon>
        <taxon>Pseudomonadota</taxon>
        <taxon>Betaproteobacteria</taxon>
        <taxon>Burkholderiales</taxon>
        <taxon>Burkholderiaceae</taxon>
        <taxon>Paraburkholderia</taxon>
    </lineage>
</organism>
<dbReference type="Proteomes" id="UP000494205">
    <property type="component" value="Unassembled WGS sequence"/>
</dbReference>
<feature type="domain" description="Phospholipase D-like" evidence="1">
    <location>
        <begin position="266"/>
        <end position="404"/>
    </location>
</feature>
<dbReference type="CDD" id="cd09133">
    <property type="entry name" value="PLDc_unchar5"/>
    <property type="match status" value="1"/>
</dbReference>
<evidence type="ECO:0000313" key="2">
    <source>
        <dbReference type="EMBL" id="CAB3668151.1"/>
    </source>
</evidence>
<sequence length="596" mass="64526">MSVLIAVPVFRVSCRVGIDRGRSWSVIDELVLWAIVREPRSIATLAREADLPHQVIIASIARLMRFRLVEVTLSGDSVAFRASEFGFRTVASGETLPFFPKRVSRRVSFVIDAATGDFFPTREVRLIPGHRLDRERQAGYEVRIVHVEGGAPSMSHEANMGRLSDIAVRGWDEQVATIDGKTAVLRDDEFMVLRVIDGIPKGLPESAGANIRDLVAQAATLPPGTKHLTVTYAGEPDAPDTTLTSHACPFEPSDLVIGGSAHRQCLVSLLASAHRRVIIHSTFLDPDRFRDLMDAIRTACVRGVTFDLLWGAELDDETERKHAAAAVAIARLVREDEVLKGRVRVHMRTTGSHAKLILLDTAHDGWIAGVGSCNWLSSPFEAVEMSIVLRDQQSVADVAVAIQRLAGRRGLSDDIATEMSTLARDLRRMPAMDGAGRVALVVGDAHDRLIRAASSAAVTRFVVGSHRLGSTARPGALMQGEKAAQRPGVRTVVFYTRTTGPLKNRHAKALAEEAGLNGVILAKAGKIPSHGKFVAWDDDNLVVTSLNWASASADPDFPCGEVGVHICAPGIAAHALTRLEEIFPELAQDAGSFARQ</sequence>